<dbReference type="AlphaFoldDB" id="A0A0M3JQE1"/>
<sequence>LDFTLVTDGGDEGECDDLGVAQLDLSSIRSRPKQLIRFLDVNGEELAELEVEMTYSEKLMKYFESDIDE</sequence>
<evidence type="ECO:0000313" key="1">
    <source>
        <dbReference type="WBParaSite" id="ASIM_0000989201-mRNA-1"/>
    </source>
</evidence>
<name>A0A0M3JQE1_ANISI</name>
<dbReference type="WBParaSite" id="ASIM_0000989201-mRNA-1">
    <property type="protein sequence ID" value="ASIM_0000989201-mRNA-1"/>
    <property type="gene ID" value="ASIM_0000989201"/>
</dbReference>
<dbReference type="Gene3D" id="2.60.40.150">
    <property type="entry name" value="C2 domain"/>
    <property type="match status" value="1"/>
</dbReference>
<proteinExistence type="predicted"/>
<organism evidence="1">
    <name type="scientific">Anisakis simplex</name>
    <name type="common">Herring worm</name>
    <dbReference type="NCBI Taxonomy" id="6269"/>
    <lineage>
        <taxon>Eukaryota</taxon>
        <taxon>Metazoa</taxon>
        <taxon>Ecdysozoa</taxon>
        <taxon>Nematoda</taxon>
        <taxon>Chromadorea</taxon>
        <taxon>Rhabditida</taxon>
        <taxon>Spirurina</taxon>
        <taxon>Ascaridomorpha</taxon>
        <taxon>Ascaridoidea</taxon>
        <taxon>Anisakidae</taxon>
        <taxon>Anisakis</taxon>
        <taxon>Anisakis simplex complex</taxon>
    </lineage>
</organism>
<dbReference type="InterPro" id="IPR035892">
    <property type="entry name" value="C2_domain_sf"/>
</dbReference>
<accession>A0A0M3JQE1</accession>
<protein>
    <submittedName>
        <fullName evidence="1">PITH domain-containing protein</fullName>
    </submittedName>
</protein>
<reference evidence="1" key="1">
    <citation type="submission" date="2017-02" db="UniProtKB">
        <authorList>
            <consortium name="WormBaseParasite"/>
        </authorList>
    </citation>
    <scope>IDENTIFICATION</scope>
</reference>